<protein>
    <recommendedName>
        <fullName evidence="8">Endoribonuclease YbeY</fullName>
        <ecNumber evidence="8">3.1.-.-</ecNumber>
    </recommendedName>
</protein>
<dbReference type="EC" id="3.1.-.-" evidence="8"/>
<organism evidence="10 11">
    <name type="scientific">Halomonas koreensis</name>
    <dbReference type="NCBI Taxonomy" id="245385"/>
    <lineage>
        <taxon>Bacteria</taxon>
        <taxon>Pseudomonadati</taxon>
        <taxon>Pseudomonadota</taxon>
        <taxon>Gammaproteobacteria</taxon>
        <taxon>Oceanospirillales</taxon>
        <taxon>Halomonadaceae</taxon>
        <taxon>Halomonas</taxon>
    </lineage>
</organism>
<keyword evidence="5 8" id="KW-0255">Endonuclease</keyword>
<evidence type="ECO:0000256" key="3">
    <source>
        <dbReference type="ARBA" id="ARBA00022722"/>
    </source>
</evidence>
<evidence type="ECO:0000256" key="1">
    <source>
        <dbReference type="ARBA" id="ARBA00010875"/>
    </source>
</evidence>
<dbReference type="InterPro" id="IPR002036">
    <property type="entry name" value="YbeY"/>
</dbReference>
<keyword evidence="6 8" id="KW-0378">Hydrolase</keyword>
<dbReference type="NCBIfam" id="TIGR00043">
    <property type="entry name" value="rRNA maturation RNase YbeY"/>
    <property type="match status" value="1"/>
</dbReference>
<evidence type="ECO:0000256" key="5">
    <source>
        <dbReference type="ARBA" id="ARBA00022759"/>
    </source>
</evidence>
<evidence type="ECO:0000313" key="10">
    <source>
        <dbReference type="EMBL" id="MDR5867996.1"/>
    </source>
</evidence>
<keyword evidence="7 8" id="KW-0862">Zinc</keyword>
<keyword evidence="11" id="KW-1185">Reference proteome</keyword>
<evidence type="ECO:0000256" key="9">
    <source>
        <dbReference type="SAM" id="MobiDB-lite"/>
    </source>
</evidence>
<comment type="caution">
    <text evidence="10">The sequence shown here is derived from an EMBL/GenBank/DDBJ whole genome shotgun (WGS) entry which is preliminary data.</text>
</comment>
<keyword evidence="3 8" id="KW-0540">Nuclease</keyword>
<dbReference type="Gene3D" id="3.40.390.30">
    <property type="entry name" value="Metalloproteases ('zincins'), catalytic domain"/>
    <property type="match status" value="1"/>
</dbReference>
<name>A0ABU1G502_9GAMM</name>
<evidence type="ECO:0000256" key="6">
    <source>
        <dbReference type="ARBA" id="ARBA00022801"/>
    </source>
</evidence>
<dbReference type="Pfam" id="PF02130">
    <property type="entry name" value="YbeY"/>
    <property type="match status" value="1"/>
</dbReference>
<evidence type="ECO:0000313" key="11">
    <source>
        <dbReference type="Proteomes" id="UP001264519"/>
    </source>
</evidence>
<dbReference type="PANTHER" id="PTHR46986">
    <property type="entry name" value="ENDORIBONUCLEASE YBEY, CHLOROPLASTIC"/>
    <property type="match status" value="1"/>
</dbReference>
<feature type="binding site" evidence="8">
    <location>
        <position position="125"/>
    </location>
    <ligand>
        <name>Zn(2+)</name>
        <dbReference type="ChEBI" id="CHEBI:29105"/>
        <note>catalytic</note>
    </ligand>
</feature>
<dbReference type="EMBL" id="JARWAK010000013">
    <property type="protein sequence ID" value="MDR5867996.1"/>
    <property type="molecule type" value="Genomic_DNA"/>
</dbReference>
<evidence type="ECO:0000256" key="2">
    <source>
        <dbReference type="ARBA" id="ARBA00022517"/>
    </source>
</evidence>
<feature type="compositionally biased region" description="Acidic residues" evidence="9">
    <location>
        <begin position="161"/>
        <end position="170"/>
    </location>
</feature>
<reference evidence="10 11" key="1">
    <citation type="submission" date="2023-04" db="EMBL/GenBank/DDBJ databases">
        <title>A long-awaited taxogenomic arrangement of the family Halomonadaceae.</title>
        <authorList>
            <person name="De La Haba R."/>
            <person name="Chuvochina M."/>
            <person name="Wittouck S."/>
            <person name="Arahal D.R."/>
            <person name="Sanchez-Porro C."/>
            <person name="Hugenholtz P."/>
            <person name="Ventosa A."/>
        </authorList>
    </citation>
    <scope>NUCLEOTIDE SEQUENCE [LARGE SCALE GENOMIC DNA]</scope>
    <source>
        <strain evidence="10 11">DSM 23530</strain>
    </source>
</reference>
<dbReference type="Proteomes" id="UP001264519">
    <property type="component" value="Unassembled WGS sequence"/>
</dbReference>
<comment type="similarity">
    <text evidence="1 8">Belongs to the endoribonuclease YbeY family.</text>
</comment>
<dbReference type="SUPFAM" id="SSF55486">
    <property type="entry name" value="Metalloproteases ('zincins'), catalytic domain"/>
    <property type="match status" value="1"/>
</dbReference>
<proteinExistence type="inferred from homology"/>
<comment type="subcellular location">
    <subcellularLocation>
        <location evidence="8">Cytoplasm</location>
    </subcellularLocation>
</comment>
<sequence length="170" mass="18820">MTRAVVDRQVALEADGLPDQAALEAWAEAVLARHPDEARTEVTVRFVDAAESRALNRDYRDRDKPTNVLSFPFETPPGIELPLLGDLAICHPVVLAEARDQDKAVHDHYAHMVIHGLLHLLGHDHIEDDEAEAMEALEREILAGLGIADPYLTPSPPDRDSDTEDERPDA</sequence>
<accession>A0ABU1G502</accession>
<evidence type="ECO:0000256" key="8">
    <source>
        <dbReference type="HAMAP-Rule" id="MF_00009"/>
    </source>
</evidence>
<feature type="binding site" evidence="8">
    <location>
        <position position="115"/>
    </location>
    <ligand>
        <name>Zn(2+)</name>
        <dbReference type="ChEBI" id="CHEBI:29105"/>
        <note>catalytic</note>
    </ligand>
</feature>
<feature type="binding site" evidence="8">
    <location>
        <position position="119"/>
    </location>
    <ligand>
        <name>Zn(2+)</name>
        <dbReference type="ChEBI" id="CHEBI:29105"/>
        <note>catalytic</note>
    </ligand>
</feature>
<dbReference type="InterPro" id="IPR023091">
    <property type="entry name" value="MetalPrtase_cat_dom_sf_prd"/>
</dbReference>
<keyword evidence="2 8" id="KW-0690">Ribosome biogenesis</keyword>
<gene>
    <name evidence="8 10" type="primary">ybeY</name>
    <name evidence="10" type="ORF">QC818_14480</name>
</gene>
<evidence type="ECO:0000256" key="4">
    <source>
        <dbReference type="ARBA" id="ARBA00022723"/>
    </source>
</evidence>
<evidence type="ECO:0000256" key="7">
    <source>
        <dbReference type="ARBA" id="ARBA00022833"/>
    </source>
</evidence>
<dbReference type="PANTHER" id="PTHR46986:SF1">
    <property type="entry name" value="ENDORIBONUCLEASE YBEY, CHLOROPLASTIC"/>
    <property type="match status" value="1"/>
</dbReference>
<dbReference type="InterPro" id="IPR020549">
    <property type="entry name" value="YbeY_CS"/>
</dbReference>
<keyword evidence="8" id="KW-0698">rRNA processing</keyword>
<dbReference type="HAMAP" id="MF_00009">
    <property type="entry name" value="Endoribonucl_YbeY"/>
    <property type="match status" value="1"/>
</dbReference>
<keyword evidence="8" id="KW-0963">Cytoplasm</keyword>
<dbReference type="PROSITE" id="PS01306">
    <property type="entry name" value="UPF0054"/>
    <property type="match status" value="1"/>
</dbReference>
<keyword evidence="4 8" id="KW-0479">Metal-binding</keyword>
<comment type="function">
    <text evidence="8">Single strand-specific metallo-endoribonuclease involved in late-stage 70S ribosome quality control and in maturation of the 3' terminus of the 16S rRNA.</text>
</comment>
<dbReference type="RefSeq" id="WP_309653576.1">
    <property type="nucleotide sequence ID" value="NZ_JARWAK010000013.1"/>
</dbReference>
<feature type="region of interest" description="Disordered" evidence="9">
    <location>
        <begin position="147"/>
        <end position="170"/>
    </location>
</feature>
<comment type="cofactor">
    <cofactor evidence="8">
        <name>Zn(2+)</name>
        <dbReference type="ChEBI" id="CHEBI:29105"/>
    </cofactor>
    <text evidence="8">Binds 1 zinc ion.</text>
</comment>